<dbReference type="RefSeq" id="WP_039977799.1">
    <property type="nucleotide sequence ID" value="NZ_BSOL01000011.1"/>
</dbReference>
<dbReference type="KEGG" id="sdeo:D0436_07035"/>
<accession>A0A5B8QVZ3</accession>
<gene>
    <name evidence="3" type="ORF">D0436_07035</name>
</gene>
<feature type="signal peptide" evidence="1">
    <location>
        <begin position="1"/>
        <end position="32"/>
    </location>
</feature>
<evidence type="ECO:0000313" key="3">
    <source>
        <dbReference type="EMBL" id="QDZ90239.1"/>
    </source>
</evidence>
<organism evidence="3 4">
    <name type="scientific">Shewanella decolorationis</name>
    <dbReference type="NCBI Taxonomy" id="256839"/>
    <lineage>
        <taxon>Bacteria</taxon>
        <taxon>Pseudomonadati</taxon>
        <taxon>Pseudomonadota</taxon>
        <taxon>Gammaproteobacteria</taxon>
        <taxon>Alteromonadales</taxon>
        <taxon>Shewanellaceae</taxon>
        <taxon>Shewanella</taxon>
    </lineage>
</organism>
<feature type="chain" id="PRO_5022970379" evidence="1">
    <location>
        <begin position="33"/>
        <end position="190"/>
    </location>
</feature>
<dbReference type="Proteomes" id="UP000321124">
    <property type="component" value="Chromosome"/>
</dbReference>
<protein>
    <submittedName>
        <fullName evidence="3">Chalcone isomerase family protein</fullName>
    </submittedName>
</protein>
<reference evidence="3 4" key="1">
    <citation type="journal article" date="2019" name="Ecotoxicol. Environ. Saf.">
        <title>Microbial characterization of heavy metal resistant bacterial strains isolated from an electroplating wastewater treatment plant.</title>
        <authorList>
            <person name="Cai X."/>
            <person name="Zheng X."/>
            <person name="Zhang D."/>
            <person name="Iqbal W."/>
            <person name="Liu C."/>
            <person name="Yang B."/>
            <person name="Zhao X."/>
            <person name="Lu X."/>
            <person name="Mao Y."/>
        </authorList>
    </citation>
    <scope>NUCLEOTIDE SEQUENCE [LARGE SCALE GENOMIC DNA]</scope>
    <source>
        <strain evidence="3 4">Ni1-3</strain>
    </source>
</reference>
<keyword evidence="1" id="KW-0732">Signal</keyword>
<feature type="domain" description="Chalcone isomerase" evidence="2">
    <location>
        <begin position="58"/>
        <end position="184"/>
    </location>
</feature>
<dbReference type="Pfam" id="PF16036">
    <property type="entry name" value="Chalcone_3"/>
    <property type="match status" value="1"/>
</dbReference>
<name>A0A5B8QVZ3_9GAMM</name>
<dbReference type="EMBL" id="CP031775">
    <property type="protein sequence ID" value="QDZ90239.1"/>
    <property type="molecule type" value="Genomic_DNA"/>
</dbReference>
<evidence type="ECO:0000313" key="4">
    <source>
        <dbReference type="Proteomes" id="UP000321124"/>
    </source>
</evidence>
<evidence type="ECO:0000256" key="1">
    <source>
        <dbReference type="SAM" id="SignalP"/>
    </source>
</evidence>
<proteinExistence type="predicted"/>
<keyword evidence="3" id="KW-0413">Isomerase</keyword>
<dbReference type="AlphaFoldDB" id="A0A5B8QVZ3"/>
<dbReference type="GO" id="GO:0016853">
    <property type="term" value="F:isomerase activity"/>
    <property type="evidence" value="ECO:0007669"/>
    <property type="project" value="UniProtKB-KW"/>
</dbReference>
<sequence length="190" mass="21600">MLHISSIQLVICSKKRYLSALCGLLLPLAGHATTTQVIENPMHSGLIEVGRGEMDWLWFNVYKAKLMTSTGKYQSGVYPQLLDIEYYRDIEADDLLEATADQWRHLGYSKDEIANWLQLLKGIWPNVMPGDHLSFKIIDTQHSQFFFNGQPLKIIDEPKLAEAFLAIWLSTNTSRPSLRAQLLGEKSCDC</sequence>
<evidence type="ECO:0000259" key="2">
    <source>
        <dbReference type="Pfam" id="PF16036"/>
    </source>
</evidence>
<dbReference type="InterPro" id="IPR016087">
    <property type="entry name" value="Chalcone_isomerase"/>
</dbReference>